<sequence length="67" mass="7661">MEKEKDDFEGMIKRLNAVIQRDGIESKSGGSAARQIAKIRTIKKIKREAKKIQERLKKGYGHIHINA</sequence>
<accession>X1RZU9</accession>
<organism evidence="1">
    <name type="scientific">marine sediment metagenome</name>
    <dbReference type="NCBI Taxonomy" id="412755"/>
    <lineage>
        <taxon>unclassified sequences</taxon>
        <taxon>metagenomes</taxon>
        <taxon>ecological metagenomes</taxon>
    </lineage>
</organism>
<comment type="caution">
    <text evidence="1">The sequence shown here is derived from an EMBL/GenBank/DDBJ whole genome shotgun (WGS) entry which is preliminary data.</text>
</comment>
<name>X1RZU9_9ZZZZ</name>
<proteinExistence type="predicted"/>
<dbReference type="AlphaFoldDB" id="X1RZU9"/>
<evidence type="ECO:0008006" key="2">
    <source>
        <dbReference type="Google" id="ProtNLM"/>
    </source>
</evidence>
<gene>
    <name evidence="1" type="ORF">S12H4_12767</name>
</gene>
<dbReference type="EMBL" id="BARW01006093">
    <property type="protein sequence ID" value="GAI86173.1"/>
    <property type="molecule type" value="Genomic_DNA"/>
</dbReference>
<protein>
    <recommendedName>
        <fullName evidence="2">Histone H1</fullName>
    </recommendedName>
</protein>
<evidence type="ECO:0000313" key="1">
    <source>
        <dbReference type="EMBL" id="GAI86173.1"/>
    </source>
</evidence>
<reference evidence="1" key="1">
    <citation type="journal article" date="2014" name="Front. Microbiol.">
        <title>High frequency of phylogenetically diverse reductive dehalogenase-homologous genes in deep subseafloor sedimentary metagenomes.</title>
        <authorList>
            <person name="Kawai M."/>
            <person name="Futagami T."/>
            <person name="Toyoda A."/>
            <person name="Takaki Y."/>
            <person name="Nishi S."/>
            <person name="Hori S."/>
            <person name="Arai W."/>
            <person name="Tsubouchi T."/>
            <person name="Morono Y."/>
            <person name="Uchiyama I."/>
            <person name="Ito T."/>
            <person name="Fujiyama A."/>
            <person name="Inagaki F."/>
            <person name="Takami H."/>
        </authorList>
    </citation>
    <scope>NUCLEOTIDE SEQUENCE</scope>
    <source>
        <strain evidence="1">Expedition CK06-06</strain>
    </source>
</reference>